<reference evidence="11 12" key="1">
    <citation type="journal article" date="2024" name="BMC Genomics">
        <title>Genome assembly of redclaw crayfish (Cherax quadricarinatus) provides insights into its immune adaptation and hypoxia tolerance.</title>
        <authorList>
            <person name="Liu Z."/>
            <person name="Zheng J."/>
            <person name="Li H."/>
            <person name="Fang K."/>
            <person name="Wang S."/>
            <person name="He J."/>
            <person name="Zhou D."/>
            <person name="Weng S."/>
            <person name="Chi M."/>
            <person name="Gu Z."/>
            <person name="He J."/>
            <person name="Li F."/>
            <person name="Wang M."/>
        </authorList>
    </citation>
    <scope>NUCLEOTIDE SEQUENCE [LARGE SCALE GENOMIC DNA]</scope>
    <source>
        <strain evidence="11">ZL_2023a</strain>
    </source>
</reference>
<feature type="chain" id="PRO_5044717328" description="Proline-rich transmembrane protein 3/4 domain-containing protein" evidence="9">
    <location>
        <begin position="31"/>
        <end position="1549"/>
    </location>
</feature>
<keyword evidence="12" id="KW-1185">Reference proteome</keyword>
<reference evidence="11" key="2">
    <citation type="submission" date="2024-01" db="EMBL/GenBank/DDBJ databases">
        <authorList>
            <person name="He J."/>
            <person name="Wang M."/>
            <person name="Zheng J."/>
            <person name="Liu Z."/>
        </authorList>
    </citation>
    <scope>NUCLEOTIDE SEQUENCE</scope>
    <source>
        <strain evidence="11">ZL_2023a</strain>
        <tissue evidence="11">Muscle</tissue>
    </source>
</reference>
<feature type="compositionally biased region" description="Polar residues" evidence="7">
    <location>
        <begin position="1065"/>
        <end position="1108"/>
    </location>
</feature>
<dbReference type="PANTHER" id="PTHR35578:SF6">
    <property type="entry name" value="PROLINE-RICH TRANSMEMBRANE PROTEIN 4"/>
    <property type="match status" value="1"/>
</dbReference>
<feature type="region of interest" description="Disordered" evidence="7">
    <location>
        <begin position="500"/>
        <end position="541"/>
    </location>
</feature>
<evidence type="ECO:0000256" key="9">
    <source>
        <dbReference type="SAM" id="SignalP"/>
    </source>
</evidence>
<dbReference type="Pfam" id="PF25987">
    <property type="entry name" value="PRRT3"/>
    <property type="match status" value="1"/>
</dbReference>
<feature type="transmembrane region" description="Helical" evidence="8">
    <location>
        <begin position="678"/>
        <end position="702"/>
    </location>
</feature>
<feature type="compositionally biased region" description="Polar residues" evidence="7">
    <location>
        <begin position="1380"/>
        <end position="1405"/>
    </location>
</feature>
<dbReference type="EMBL" id="JARKIK010000073">
    <property type="protein sequence ID" value="KAK8728060.1"/>
    <property type="molecule type" value="Genomic_DNA"/>
</dbReference>
<feature type="domain" description="Proline-rich transmembrane protein 3/4" evidence="10">
    <location>
        <begin position="566"/>
        <end position="839"/>
    </location>
</feature>
<keyword evidence="4 9" id="KW-0732">Signal</keyword>
<feature type="compositionally biased region" description="Basic and acidic residues" evidence="7">
    <location>
        <begin position="1436"/>
        <end position="1505"/>
    </location>
</feature>
<gene>
    <name evidence="11" type="ORF">OTU49_009370</name>
</gene>
<evidence type="ECO:0000256" key="1">
    <source>
        <dbReference type="ARBA" id="ARBA00004141"/>
    </source>
</evidence>
<feature type="region of interest" description="Disordered" evidence="7">
    <location>
        <begin position="1333"/>
        <end position="1405"/>
    </location>
</feature>
<feature type="transmembrane region" description="Helical" evidence="8">
    <location>
        <begin position="785"/>
        <end position="806"/>
    </location>
</feature>
<feature type="transmembrane region" description="Helical" evidence="8">
    <location>
        <begin position="606"/>
        <end position="627"/>
    </location>
</feature>
<feature type="compositionally biased region" description="Low complexity" evidence="7">
    <location>
        <begin position="172"/>
        <end position="188"/>
    </location>
</feature>
<evidence type="ECO:0000256" key="4">
    <source>
        <dbReference type="ARBA" id="ARBA00022729"/>
    </source>
</evidence>
<sequence>MAGYCTHWILPAAALWVLCALSVLGAVVSAQSLSAAAGAYGDSATTTAQDASVVATVQDVIAKTTGQNVYTTTTGQDVFTMPTAQDVSMNTARDVSRMSTGQDVLPVATAHNPLTMTATITGDIILMFGSVNNASSAAAVHLTPTMVNISTLEDSLTAPLSAVTDGRWPEPQLALKLPPLPPDTLSDPGIDENDHLASSNTASDGDAELTEKDTIPDFPSGPSPYVAARTTLRKTGWNLFDTREESESFKASNTKTASRGRKYLDKIIPSFRDTETSKSEVSAVPRPPSPNRLLLSAVKNQVVRRSAAGDVLPSVPLHRHRHRHGNHHGNLHGNSRVPSRLKDQPGESLTGRQNHFRIQQELEDDIGEVFRDVAYRGSSSKSYPPVRQYKLMTILSNPGSSRIERTTVLSKNPHYDYMADGRRGILMPVQRNISAPDVPSSKSESRSSRLEPGSDAHSYSNSSSKTKNKDGTSVIERILELQEYDHELYDLYEGHYTDSFEGDGKSEIPRRGNFEDNQTSMRKFSASQGSGEPKNETQTKMERTKKSGIYKHASQLSWFDALLCSNRTLAWIVVNFTLGLLLLGLSLLAAFRLLTLKSCTHLLPRTHFVSIHLLVFIAAFLKALYLFHLAYGRKERLPLVLVLLLTNTGFPSFSSSFLILMIMMFLTADVHVYKPKLFTMHNISIFVIMKFSLCFVADIIVGCAHSKSVLVLSRVMLIAITVAMIVFYARKHQMVLQVSQMLKREFQGELKLLVVPSKDLSQERQMGIKHILRNRLNMWCRIMKLSATALAVLCLVHLFHIVFLISSNVPAWGWWTFHISGCLVESLLCLSICMAAALTQRYDEKVSFFYSFMVPSYLKRSHKEGETKERNGNVIYQRVSFSSGTESTQYTSCFPETGTTGCEPISRTPKAPKRRGVTVKRSATFSYGPPHQPATGDTYGPPIALSQVLRAGSASQIPMYRNASGSHVSIYGPNLVSRVPIYSPPSFASMLVHEDGFVRIKSQLDPLQGNSQLHHSQGTRHDPNIQEFNPQIHGCPLQQLNGLGRQESFYQSLSRRRRNSRSSDIHNNIDSPESDYTSSPGSRSGYQYSPSFPSSIAQGRTESDYQSLSRRRNIRDPNVQHLNNIEKQENNYHSLQRRKGRNSGHDLQLQHMNNLDRGENDYHSLTRRQVSHEDNNYPGGDCDYHHTAHVTRKSFREPRLPSLNLYDEQGLYRLPSQRGSPSMQHKISNFPASPSVSTVHNTFMSVSPGSSRREAHFPKPFVRIGSNVSLQTEDTYCPDYFARGNPVRRNHSSAGYFPSRNRAPHSPSLTDALRYGSLRLGMTRKRQPGYIFNTNANKLFDQNRDRYPKNSDGNGRARDFKDKTNVNEGTERGPLEDLDTTQATNTRASPSTHSQSPGTKSASSDQDWALELIKSSSILTDFYSLEEPEEEDRVPEEDKTSGSNKKPQEADKMQGKEEMPEKDDKTPERKQENEPVKKEDKMPVKEEKIPGKEDKMPGKEDKMPGKENTTPGKENTTPGKEHKTPDKENKMLAKEDKAQELRKASDDEN</sequence>
<comment type="subcellular location">
    <subcellularLocation>
        <location evidence="1">Membrane</location>
        <topology evidence="1">Multi-pass membrane protein</topology>
    </subcellularLocation>
</comment>
<feature type="region of interest" description="Disordered" evidence="7">
    <location>
        <begin position="321"/>
        <end position="349"/>
    </location>
</feature>
<feature type="compositionally biased region" description="Basic residues" evidence="7">
    <location>
        <begin position="321"/>
        <end position="330"/>
    </location>
</feature>
<feature type="compositionally biased region" description="Polar residues" evidence="7">
    <location>
        <begin position="515"/>
        <end position="530"/>
    </location>
</feature>
<feature type="transmembrane region" description="Helical" evidence="8">
    <location>
        <begin position="708"/>
        <end position="729"/>
    </location>
</feature>
<evidence type="ECO:0000256" key="8">
    <source>
        <dbReference type="SAM" id="Phobius"/>
    </source>
</evidence>
<feature type="compositionally biased region" description="Basic and acidic residues" evidence="7">
    <location>
        <begin position="1519"/>
        <end position="1549"/>
    </location>
</feature>
<keyword evidence="6 8" id="KW-0472">Membrane</keyword>
<evidence type="ECO:0000256" key="5">
    <source>
        <dbReference type="ARBA" id="ARBA00022989"/>
    </source>
</evidence>
<protein>
    <recommendedName>
        <fullName evidence="10">Proline-rich transmembrane protein 3/4 domain-containing protein</fullName>
    </recommendedName>
</protein>
<evidence type="ECO:0000256" key="6">
    <source>
        <dbReference type="ARBA" id="ARBA00023136"/>
    </source>
</evidence>
<evidence type="ECO:0000256" key="2">
    <source>
        <dbReference type="ARBA" id="ARBA00022553"/>
    </source>
</evidence>
<evidence type="ECO:0000256" key="3">
    <source>
        <dbReference type="ARBA" id="ARBA00022692"/>
    </source>
</evidence>
<dbReference type="Proteomes" id="UP001445076">
    <property type="component" value="Unassembled WGS sequence"/>
</dbReference>
<comment type="caution">
    <text evidence="11">The sequence shown here is derived from an EMBL/GenBank/DDBJ whole genome shotgun (WGS) entry which is preliminary data.</text>
</comment>
<feature type="compositionally biased region" description="Basic and acidic residues" evidence="7">
    <location>
        <begin position="1341"/>
        <end position="1375"/>
    </location>
</feature>
<feature type="transmembrane region" description="Helical" evidence="8">
    <location>
        <begin position="639"/>
        <end position="666"/>
    </location>
</feature>
<feature type="region of interest" description="Disordered" evidence="7">
    <location>
        <begin position="1008"/>
        <end position="1032"/>
    </location>
</feature>
<dbReference type="PANTHER" id="PTHR35578">
    <property type="entry name" value="PROLINE-RICH TRANSMEMBRANE PROTEIN 4-RELATED"/>
    <property type="match status" value="1"/>
</dbReference>
<feature type="compositionally biased region" description="Polar residues" evidence="7">
    <location>
        <begin position="1507"/>
        <end position="1518"/>
    </location>
</feature>
<keyword evidence="5 8" id="KW-1133">Transmembrane helix</keyword>
<dbReference type="EMBL" id="JARKIK010000073">
    <property type="protein sequence ID" value="KAK8728059.1"/>
    <property type="molecule type" value="Genomic_DNA"/>
</dbReference>
<feature type="region of interest" description="Disordered" evidence="7">
    <location>
        <begin position="1050"/>
        <end position="1127"/>
    </location>
</feature>
<feature type="region of interest" description="Disordered" evidence="7">
    <location>
        <begin position="1421"/>
        <end position="1549"/>
    </location>
</feature>
<name>A0AAW0WKV0_CHEQU</name>
<keyword evidence="2" id="KW-0597">Phosphoprotein</keyword>
<feature type="region of interest" description="Disordered" evidence="7">
    <location>
        <begin position="172"/>
        <end position="225"/>
    </location>
</feature>
<evidence type="ECO:0000259" key="10">
    <source>
        <dbReference type="Pfam" id="PF25987"/>
    </source>
</evidence>
<feature type="compositionally biased region" description="Basic and acidic residues" evidence="7">
    <location>
        <begin position="443"/>
        <end position="454"/>
    </location>
</feature>
<feature type="transmembrane region" description="Helical" evidence="8">
    <location>
        <begin position="569"/>
        <end position="594"/>
    </location>
</feature>
<keyword evidence="3 8" id="KW-0812">Transmembrane</keyword>
<dbReference type="InterPro" id="IPR059081">
    <property type="entry name" value="PRRT3-4"/>
</dbReference>
<feature type="compositionally biased region" description="Basic and acidic residues" evidence="7">
    <location>
        <begin position="500"/>
        <end position="514"/>
    </location>
</feature>
<organism evidence="11 12">
    <name type="scientific">Cherax quadricarinatus</name>
    <name type="common">Australian red claw crayfish</name>
    <dbReference type="NCBI Taxonomy" id="27406"/>
    <lineage>
        <taxon>Eukaryota</taxon>
        <taxon>Metazoa</taxon>
        <taxon>Ecdysozoa</taxon>
        <taxon>Arthropoda</taxon>
        <taxon>Crustacea</taxon>
        <taxon>Multicrustacea</taxon>
        <taxon>Malacostraca</taxon>
        <taxon>Eumalacostraca</taxon>
        <taxon>Eucarida</taxon>
        <taxon>Decapoda</taxon>
        <taxon>Pleocyemata</taxon>
        <taxon>Astacidea</taxon>
        <taxon>Parastacoidea</taxon>
        <taxon>Parastacidae</taxon>
        <taxon>Cherax</taxon>
    </lineage>
</organism>
<accession>A0AAW0WKV0</accession>
<dbReference type="InterPro" id="IPR052836">
    <property type="entry name" value="PRRT_domain-containing"/>
</dbReference>
<feature type="compositionally biased region" description="Acidic residues" evidence="7">
    <location>
        <begin position="1424"/>
        <end position="1435"/>
    </location>
</feature>
<evidence type="ECO:0000313" key="12">
    <source>
        <dbReference type="Proteomes" id="UP001445076"/>
    </source>
</evidence>
<feature type="signal peptide" evidence="9">
    <location>
        <begin position="1"/>
        <end position="30"/>
    </location>
</feature>
<proteinExistence type="predicted"/>
<evidence type="ECO:0000256" key="7">
    <source>
        <dbReference type="SAM" id="MobiDB-lite"/>
    </source>
</evidence>
<evidence type="ECO:0000313" key="11">
    <source>
        <dbReference type="EMBL" id="KAK8728059.1"/>
    </source>
</evidence>
<feature type="region of interest" description="Disordered" evidence="7">
    <location>
        <begin position="433"/>
        <end position="471"/>
    </location>
</feature>